<dbReference type="PANTHER" id="PTHR23048">
    <property type="entry name" value="MYOSIN LIGHT CHAIN 1, 3"/>
    <property type="match status" value="1"/>
</dbReference>
<reference evidence="6" key="1">
    <citation type="submission" date="2025-08" db="UniProtKB">
        <authorList>
            <consortium name="RefSeq"/>
        </authorList>
    </citation>
    <scope>IDENTIFICATION</scope>
</reference>
<dbReference type="FunFam" id="1.10.238.10:FF:000001">
    <property type="entry name" value="Calmodulin 1"/>
    <property type="match status" value="1"/>
</dbReference>
<name>A0A7E5VBJ3_TRINI</name>
<evidence type="ECO:0000313" key="6">
    <source>
        <dbReference type="RefSeq" id="XP_026725659.1"/>
    </source>
</evidence>
<dbReference type="InterPro" id="IPR050230">
    <property type="entry name" value="CALM/Myosin/TropC-like"/>
</dbReference>
<dbReference type="SUPFAM" id="SSF47473">
    <property type="entry name" value="EF-hand"/>
    <property type="match status" value="1"/>
</dbReference>
<dbReference type="KEGG" id="tnl:113492377"/>
<evidence type="ECO:0000313" key="5">
    <source>
        <dbReference type="Proteomes" id="UP000322000"/>
    </source>
</evidence>
<evidence type="ECO:0000256" key="3">
    <source>
        <dbReference type="SAM" id="MobiDB-lite"/>
    </source>
</evidence>
<dbReference type="GO" id="GO:0005509">
    <property type="term" value="F:calcium ion binding"/>
    <property type="evidence" value="ECO:0007669"/>
    <property type="project" value="InterPro"/>
</dbReference>
<keyword evidence="2" id="KW-0106">Calcium</keyword>
<evidence type="ECO:0000256" key="2">
    <source>
        <dbReference type="ARBA" id="ARBA00022837"/>
    </source>
</evidence>
<dbReference type="Proteomes" id="UP000322000">
    <property type="component" value="Chromosome 3"/>
</dbReference>
<sequence>MDLRTLSGTAEFSDEETEDDFQHPPVLNEVKAKFAFTEEQESDLLEAFNLLDYTGEGKIKAEDFRVAIKALGYEPTKEELQKMINAVDKGNSGRLSFENFETAIMRKIMSQDCDGDIMKSFRLFDTDDTGQIGFENLKEVSQILGWRLSDEEIDEMIDDADKDFDAVVSVQEFMKMIKNCVHIVTP</sequence>
<feature type="domain" description="EF-hand" evidence="4">
    <location>
        <begin position="39"/>
        <end position="74"/>
    </location>
</feature>
<dbReference type="CDD" id="cd00051">
    <property type="entry name" value="EFh"/>
    <property type="match status" value="2"/>
</dbReference>
<feature type="compositionally biased region" description="Polar residues" evidence="3">
    <location>
        <begin position="1"/>
        <end position="10"/>
    </location>
</feature>
<feature type="domain" description="EF-hand" evidence="4">
    <location>
        <begin position="75"/>
        <end position="110"/>
    </location>
</feature>
<protein>
    <submittedName>
        <fullName evidence="6">Caltractin-like isoform X1</fullName>
    </submittedName>
</protein>
<proteinExistence type="predicted"/>
<feature type="domain" description="EF-hand" evidence="4">
    <location>
        <begin position="148"/>
        <end position="183"/>
    </location>
</feature>
<dbReference type="Pfam" id="PF13499">
    <property type="entry name" value="EF-hand_7"/>
    <property type="match status" value="2"/>
</dbReference>
<dbReference type="InterPro" id="IPR002048">
    <property type="entry name" value="EF_hand_dom"/>
</dbReference>
<evidence type="ECO:0000256" key="1">
    <source>
        <dbReference type="ARBA" id="ARBA00022737"/>
    </source>
</evidence>
<gene>
    <name evidence="6" type="primary">LOC113492377</name>
</gene>
<dbReference type="AlphaFoldDB" id="A0A7E5VBJ3"/>
<dbReference type="InterPro" id="IPR011992">
    <property type="entry name" value="EF-hand-dom_pair"/>
</dbReference>
<dbReference type="Gene3D" id="1.10.238.10">
    <property type="entry name" value="EF-hand"/>
    <property type="match status" value="2"/>
</dbReference>
<feature type="region of interest" description="Disordered" evidence="3">
    <location>
        <begin position="1"/>
        <end position="21"/>
    </location>
</feature>
<organism evidence="5 6">
    <name type="scientific">Trichoplusia ni</name>
    <name type="common">Cabbage looper</name>
    <dbReference type="NCBI Taxonomy" id="7111"/>
    <lineage>
        <taxon>Eukaryota</taxon>
        <taxon>Metazoa</taxon>
        <taxon>Ecdysozoa</taxon>
        <taxon>Arthropoda</taxon>
        <taxon>Hexapoda</taxon>
        <taxon>Insecta</taxon>
        <taxon>Pterygota</taxon>
        <taxon>Neoptera</taxon>
        <taxon>Endopterygota</taxon>
        <taxon>Lepidoptera</taxon>
        <taxon>Glossata</taxon>
        <taxon>Ditrysia</taxon>
        <taxon>Noctuoidea</taxon>
        <taxon>Noctuidae</taxon>
        <taxon>Plusiinae</taxon>
        <taxon>Trichoplusia</taxon>
    </lineage>
</organism>
<dbReference type="PROSITE" id="PS50222">
    <property type="entry name" value="EF_HAND_2"/>
    <property type="match status" value="4"/>
</dbReference>
<dbReference type="RefSeq" id="XP_026725659.1">
    <property type="nucleotide sequence ID" value="XM_026869858.1"/>
</dbReference>
<keyword evidence="5" id="KW-1185">Reference proteome</keyword>
<evidence type="ECO:0000259" key="4">
    <source>
        <dbReference type="PROSITE" id="PS50222"/>
    </source>
</evidence>
<accession>A0A7E5VBJ3</accession>
<keyword evidence="1" id="KW-0677">Repeat</keyword>
<dbReference type="PANTHER" id="PTHR23048:SF59">
    <property type="entry name" value="EF-HAND SUPERFAMILY PROTEIN"/>
    <property type="match status" value="1"/>
</dbReference>
<feature type="domain" description="EF-hand" evidence="4">
    <location>
        <begin position="112"/>
        <end position="147"/>
    </location>
</feature>
<dbReference type="GO" id="GO:0016460">
    <property type="term" value="C:myosin II complex"/>
    <property type="evidence" value="ECO:0007669"/>
    <property type="project" value="TreeGrafter"/>
</dbReference>
<dbReference type="SMART" id="SM00054">
    <property type="entry name" value="EFh"/>
    <property type="match status" value="4"/>
</dbReference>
<dbReference type="GeneID" id="113492377"/>